<organism evidence="1 3">
    <name type="scientific">Mediterraneibacter gnavus</name>
    <name type="common">Ruminococcus gnavus</name>
    <dbReference type="NCBI Taxonomy" id="33038"/>
    <lineage>
        <taxon>Bacteria</taxon>
        <taxon>Bacillati</taxon>
        <taxon>Bacillota</taxon>
        <taxon>Clostridia</taxon>
        <taxon>Lachnospirales</taxon>
        <taxon>Lachnospiraceae</taxon>
        <taxon>Mediterraneibacter</taxon>
    </lineage>
</organism>
<gene>
    <name evidence="1" type="ORF">LIQ08_13405</name>
    <name evidence="2" type="ORF">PNU63_14635</name>
</gene>
<dbReference type="RefSeq" id="WP_226972180.1">
    <property type="nucleotide sequence ID" value="NZ_CAXSNP010000033.1"/>
</dbReference>
<dbReference type="Proteomes" id="UP001211731">
    <property type="component" value="Unassembled WGS sequence"/>
</dbReference>
<accession>A0AAJ1B7Y0</accession>
<dbReference type="EMBL" id="JAJBOM010000021">
    <property type="protein sequence ID" value="MCB5620138.1"/>
    <property type="molecule type" value="Genomic_DNA"/>
</dbReference>
<evidence type="ECO:0000313" key="1">
    <source>
        <dbReference type="EMBL" id="MCB5620138.1"/>
    </source>
</evidence>
<reference evidence="2" key="2">
    <citation type="submission" date="2023-01" db="EMBL/GenBank/DDBJ databases">
        <title>Human gut microbiome strain richness.</title>
        <authorList>
            <person name="Chen-Liaw A."/>
        </authorList>
    </citation>
    <scope>NUCLEOTIDE SEQUENCE</scope>
    <source>
        <strain evidence="2">1001217st1_A9_1001217B_191108</strain>
    </source>
</reference>
<proteinExistence type="predicted"/>
<dbReference type="Proteomes" id="UP001297370">
    <property type="component" value="Unassembled WGS sequence"/>
</dbReference>
<evidence type="ECO:0008006" key="4">
    <source>
        <dbReference type="Google" id="ProtNLM"/>
    </source>
</evidence>
<comment type="caution">
    <text evidence="1">The sequence shown here is derived from an EMBL/GenBank/DDBJ whole genome shotgun (WGS) entry which is preliminary data.</text>
</comment>
<dbReference type="EMBL" id="JAQMLR010000018">
    <property type="protein sequence ID" value="MDB8739993.1"/>
    <property type="molecule type" value="Genomic_DNA"/>
</dbReference>
<reference evidence="1" key="1">
    <citation type="submission" date="2021-10" db="EMBL/GenBank/DDBJ databases">
        <title>Collection of gut derived symbiotic bacterial strains cultured from healthy donors.</title>
        <authorList>
            <person name="Lin H."/>
            <person name="Littmann E."/>
            <person name="Claire K."/>
            <person name="Pamer E."/>
        </authorList>
    </citation>
    <scope>NUCLEOTIDE SEQUENCE</scope>
    <source>
        <strain evidence="1">MSK.23.18</strain>
    </source>
</reference>
<dbReference type="AlphaFoldDB" id="A0AAJ1B7Y0"/>
<evidence type="ECO:0000313" key="2">
    <source>
        <dbReference type="EMBL" id="MDB8739993.1"/>
    </source>
</evidence>
<protein>
    <recommendedName>
        <fullName evidence="4">Virulence protein</fullName>
    </recommendedName>
</protein>
<name>A0AAJ1B7Y0_MEDGN</name>
<sequence>MKNEIRFTLESKQRPKLAQEIGNILGTVPHYERVPSCAYDIAGYRLDKEGVLHIPEGAEETTKDLIRQLRERGFQDDAEVTEEVPVQEDKLTIGIPRESLTDTALENLQRIIANRQTLFQRAFRMDSTEIEITEEKINFTWFPYTTDSDEMAAYTQFISRLCDMARDAKGYHQSRPKRIMTNMLSAVFCSDLALSEKSIRQQERFCLGILQEIQHSAMENKDKMTLGVGDEPMPFFYGRIVGAACGR</sequence>
<evidence type="ECO:0000313" key="3">
    <source>
        <dbReference type="Proteomes" id="UP001297370"/>
    </source>
</evidence>